<dbReference type="Proteomes" id="UP000499080">
    <property type="component" value="Unassembled WGS sequence"/>
</dbReference>
<sequence length="131" mass="14643">MIESSTGPIHDCFLVESDLEPSGSEADTLPSGHCGELPFLILAADNCMKKMDIAQRKEKVKQDSTFRGLMREKNINFDEKDEDLSTVYANLFVGIVLQINCKAITEVEAKKSYKVVVQFPQEKSPQRPPPP</sequence>
<name>A0A4Y2VW38_ARAVE</name>
<accession>A0A4Y2VW38</accession>
<reference evidence="1 2" key="1">
    <citation type="journal article" date="2019" name="Sci. Rep.">
        <title>Orb-weaving spider Araneus ventricosus genome elucidates the spidroin gene catalogue.</title>
        <authorList>
            <person name="Kono N."/>
            <person name="Nakamura H."/>
            <person name="Ohtoshi R."/>
            <person name="Moran D.A.P."/>
            <person name="Shinohara A."/>
            <person name="Yoshida Y."/>
            <person name="Fujiwara M."/>
            <person name="Mori M."/>
            <person name="Tomita M."/>
            <person name="Arakawa K."/>
        </authorList>
    </citation>
    <scope>NUCLEOTIDE SEQUENCE [LARGE SCALE GENOMIC DNA]</scope>
</reference>
<evidence type="ECO:0000313" key="2">
    <source>
        <dbReference type="Proteomes" id="UP000499080"/>
    </source>
</evidence>
<proteinExistence type="predicted"/>
<dbReference type="AlphaFoldDB" id="A0A4Y2VW38"/>
<comment type="caution">
    <text evidence="1">The sequence shown here is derived from an EMBL/GenBank/DDBJ whole genome shotgun (WGS) entry which is preliminary data.</text>
</comment>
<evidence type="ECO:0000313" key="1">
    <source>
        <dbReference type="EMBL" id="GBO27987.1"/>
    </source>
</evidence>
<organism evidence="1 2">
    <name type="scientific">Araneus ventricosus</name>
    <name type="common">Orbweaver spider</name>
    <name type="synonym">Epeira ventricosa</name>
    <dbReference type="NCBI Taxonomy" id="182803"/>
    <lineage>
        <taxon>Eukaryota</taxon>
        <taxon>Metazoa</taxon>
        <taxon>Ecdysozoa</taxon>
        <taxon>Arthropoda</taxon>
        <taxon>Chelicerata</taxon>
        <taxon>Arachnida</taxon>
        <taxon>Araneae</taxon>
        <taxon>Araneomorphae</taxon>
        <taxon>Entelegynae</taxon>
        <taxon>Araneoidea</taxon>
        <taxon>Araneidae</taxon>
        <taxon>Araneus</taxon>
    </lineage>
</organism>
<dbReference type="EMBL" id="BGPR01051012">
    <property type="protein sequence ID" value="GBO27987.1"/>
    <property type="molecule type" value="Genomic_DNA"/>
</dbReference>
<gene>
    <name evidence="1" type="ORF">AVEN_140407_1</name>
</gene>
<keyword evidence="2" id="KW-1185">Reference proteome</keyword>
<protein>
    <submittedName>
        <fullName evidence="1">Uncharacterized protein</fullName>
    </submittedName>
</protein>